<dbReference type="InterPro" id="IPR019734">
    <property type="entry name" value="TPR_rpt"/>
</dbReference>
<name>A0ABN4W4X4_9ACTN</name>
<reference evidence="2 3" key="1">
    <citation type="journal article" date="2017" name="J. Biotechnol.">
        <title>The complete genome sequence of Streptomyces autolyticus CGMCC 0516, the producer of geldanamycin, autolytimycin, reblastatin and elaiophylin.</title>
        <authorList>
            <person name="Yin M."/>
            <person name="Jiang M."/>
            <person name="Ren Z."/>
            <person name="Dong Y."/>
            <person name="Lu T."/>
        </authorList>
    </citation>
    <scope>NUCLEOTIDE SEQUENCE [LARGE SCALE GENOMIC DNA]</scope>
    <source>
        <strain evidence="2 3">CGMCC0516</strain>
    </source>
</reference>
<protein>
    <recommendedName>
        <fullName evidence="4">NB-ARC domain-containing protein</fullName>
    </recommendedName>
</protein>
<dbReference type="EMBL" id="CP019458">
    <property type="protein sequence ID" value="AQA12303.1"/>
    <property type="molecule type" value="Genomic_DNA"/>
</dbReference>
<evidence type="ECO:0000313" key="2">
    <source>
        <dbReference type="EMBL" id="AQA12303.1"/>
    </source>
</evidence>
<dbReference type="SUPFAM" id="SSF52540">
    <property type="entry name" value="P-loop containing nucleoside triphosphate hydrolases"/>
    <property type="match status" value="1"/>
</dbReference>
<accession>A0ABN4W4X4</accession>
<organism evidence="2 3">
    <name type="scientific">Streptomyces autolyticus</name>
    <dbReference type="NCBI Taxonomy" id="75293"/>
    <lineage>
        <taxon>Bacteria</taxon>
        <taxon>Bacillati</taxon>
        <taxon>Actinomycetota</taxon>
        <taxon>Actinomycetes</taxon>
        <taxon>Kitasatosporales</taxon>
        <taxon>Streptomycetaceae</taxon>
        <taxon>Streptomyces</taxon>
    </lineage>
</organism>
<feature type="compositionally biased region" description="Basic and acidic residues" evidence="1">
    <location>
        <begin position="31"/>
        <end position="41"/>
    </location>
</feature>
<dbReference type="Proteomes" id="UP000187851">
    <property type="component" value="Chromosome"/>
</dbReference>
<sequence>MINEDHGTHSELSGSAGDVVQARDISGGIHFHGDSRRDSPKPRQLPGDIRGFVNRGEELGRLDALLADGEGETGGLDEALAVSVCVLAGTAGVGKTSLALRWAHRTLARFPDGQLYVNLRGYDPGAPITPQEALHRFLSTLGVPAGAIPADPEAGAALYRSLLAGRRMLVILDNAATVGQVRPLLPGAAGSLALVTSRSRLSGLAVRDGAHTLTLGTLDEPEAVALLSAVTAAYRPQDNRDQLVELARLCARLPLALRIAAERAASRPRMGLDDLIRDLRDESVLWEALSVGDDEEAEAVRTVFAWSYRALPPDAARLFRLLGLHPGAEFGAAAAGVLDGGVGIGRVRHLLDVLVGAHLLEQTAPDRYEFHDLLRAYAADQVRQEESPESREAALRRVVVWYLHSADAAQTWINSQEAHIPLDPPGDDLTPASFADYEEAMRWYEAERGNLLAATRAAEEAGLDVIAWQLPAVLRSVHMLLNPFEEWLAMSRIGLRAARRLGDRAAEAELLESLGMACTQSHRLSEGAEYHQGALAARRETGDRLGEALSLNDIGLIHLRGRRLEAAKDQFEQAAARFRELGAAQWQAVVTSNLAEVTYELARTEEASGFVERALAMHRELGNQGGEGNALRILSAVQRDRGQAEEALRSAEAALDIARTHRNHMWEGYWLLELGRAQRANGELDAALVSFQRAASLQRRLGDQAREARAWHGAGETYRRLGRPGEAADFHRRAAAVHRELDDLWHAALALDGLAGALREADEGDGTGAAEEARRHWAEALRALASYDDPRAVTLRERVSAALAQ</sequence>
<dbReference type="PANTHER" id="PTHR47691:SF3">
    <property type="entry name" value="HTH-TYPE TRANSCRIPTIONAL REGULATOR RV0890C-RELATED"/>
    <property type="match status" value="1"/>
</dbReference>
<dbReference type="PRINTS" id="PR00364">
    <property type="entry name" value="DISEASERSIST"/>
</dbReference>
<feature type="region of interest" description="Disordered" evidence="1">
    <location>
        <begin position="29"/>
        <end position="52"/>
    </location>
</feature>
<dbReference type="Gene3D" id="1.25.40.10">
    <property type="entry name" value="Tetratricopeptide repeat domain"/>
    <property type="match status" value="2"/>
</dbReference>
<evidence type="ECO:0000256" key="1">
    <source>
        <dbReference type="SAM" id="MobiDB-lite"/>
    </source>
</evidence>
<dbReference type="PANTHER" id="PTHR47691">
    <property type="entry name" value="REGULATOR-RELATED"/>
    <property type="match status" value="1"/>
</dbReference>
<evidence type="ECO:0008006" key="4">
    <source>
        <dbReference type="Google" id="ProtNLM"/>
    </source>
</evidence>
<dbReference type="Gene3D" id="3.40.50.300">
    <property type="entry name" value="P-loop containing nucleotide triphosphate hydrolases"/>
    <property type="match status" value="1"/>
</dbReference>
<dbReference type="Pfam" id="PF13424">
    <property type="entry name" value="TPR_12"/>
    <property type="match status" value="2"/>
</dbReference>
<evidence type="ECO:0000313" key="3">
    <source>
        <dbReference type="Proteomes" id="UP000187851"/>
    </source>
</evidence>
<dbReference type="InterPro" id="IPR011990">
    <property type="entry name" value="TPR-like_helical_dom_sf"/>
</dbReference>
<keyword evidence="3" id="KW-1185">Reference proteome</keyword>
<dbReference type="InterPro" id="IPR027417">
    <property type="entry name" value="P-loop_NTPase"/>
</dbReference>
<dbReference type="SUPFAM" id="SSF48452">
    <property type="entry name" value="TPR-like"/>
    <property type="match status" value="2"/>
</dbReference>
<proteinExistence type="predicted"/>
<dbReference type="SMART" id="SM00028">
    <property type="entry name" value="TPR"/>
    <property type="match status" value="6"/>
</dbReference>
<gene>
    <name evidence="2" type="ORF">BV401_19425</name>
</gene>